<gene>
    <name evidence="1" type="ORF">GGI18_003515</name>
</gene>
<feature type="non-terminal residue" evidence="1">
    <location>
        <position position="133"/>
    </location>
</feature>
<reference evidence="1" key="1">
    <citation type="submission" date="2022-07" db="EMBL/GenBank/DDBJ databases">
        <title>Phylogenomic reconstructions and comparative analyses of Kickxellomycotina fungi.</title>
        <authorList>
            <person name="Reynolds N.K."/>
            <person name="Stajich J.E."/>
            <person name="Barry K."/>
            <person name="Grigoriev I.V."/>
            <person name="Crous P."/>
            <person name="Smith M.E."/>
        </authorList>
    </citation>
    <scope>NUCLEOTIDE SEQUENCE</scope>
    <source>
        <strain evidence="1">BCRC 34191</strain>
    </source>
</reference>
<protein>
    <submittedName>
        <fullName evidence="1">Uncharacterized protein</fullName>
    </submittedName>
</protein>
<organism evidence="1 2">
    <name type="scientific">Coemansia linderi</name>
    <dbReference type="NCBI Taxonomy" id="2663919"/>
    <lineage>
        <taxon>Eukaryota</taxon>
        <taxon>Fungi</taxon>
        <taxon>Fungi incertae sedis</taxon>
        <taxon>Zoopagomycota</taxon>
        <taxon>Kickxellomycotina</taxon>
        <taxon>Kickxellomycetes</taxon>
        <taxon>Kickxellales</taxon>
        <taxon>Kickxellaceae</taxon>
        <taxon>Coemansia</taxon>
    </lineage>
</organism>
<keyword evidence="2" id="KW-1185">Reference proteome</keyword>
<proteinExistence type="predicted"/>
<dbReference type="Proteomes" id="UP001140066">
    <property type="component" value="Unassembled WGS sequence"/>
</dbReference>
<evidence type="ECO:0000313" key="1">
    <source>
        <dbReference type="EMBL" id="KAJ2783494.1"/>
    </source>
</evidence>
<dbReference type="EMBL" id="JANBUK010001244">
    <property type="protein sequence ID" value="KAJ2783494.1"/>
    <property type="molecule type" value="Genomic_DNA"/>
</dbReference>
<sequence length="133" mass="14672">MSDFLLWITFNHMEDTSGMEDDNDANEPSFMSIENLRESFYLTLLDFPILLGRLEIDGSGHAKVVVDKKNLNIPEFKESLSNVHFRDLQASGFSWDALPEGVNTVGAVTTADSSGDIKPASAHIVRLLDNSGI</sequence>
<evidence type="ECO:0000313" key="2">
    <source>
        <dbReference type="Proteomes" id="UP001140066"/>
    </source>
</evidence>
<accession>A0ACC1KBZ8</accession>
<name>A0ACC1KBZ8_9FUNG</name>
<comment type="caution">
    <text evidence="1">The sequence shown here is derived from an EMBL/GenBank/DDBJ whole genome shotgun (WGS) entry which is preliminary data.</text>
</comment>